<dbReference type="EMBL" id="JACIEG010000004">
    <property type="protein sequence ID" value="MBB3969660.1"/>
    <property type="molecule type" value="Genomic_DNA"/>
</dbReference>
<dbReference type="EMBL" id="SNQG01000005">
    <property type="protein sequence ID" value="TEW65045.1"/>
    <property type="molecule type" value="Genomic_DNA"/>
</dbReference>
<evidence type="ECO:0000313" key="2">
    <source>
        <dbReference type="EMBL" id="MBB3969660.1"/>
    </source>
</evidence>
<feature type="chain" id="PRO_5044616378" description="BZIP transcription factor" evidence="1">
    <location>
        <begin position="20"/>
        <end position="454"/>
    </location>
</feature>
<organism evidence="3 4">
    <name type="scientific">Mucilaginibacter phyllosphaerae</name>
    <dbReference type="NCBI Taxonomy" id="1812349"/>
    <lineage>
        <taxon>Bacteria</taxon>
        <taxon>Pseudomonadati</taxon>
        <taxon>Bacteroidota</taxon>
        <taxon>Sphingobacteriia</taxon>
        <taxon>Sphingobacteriales</taxon>
        <taxon>Sphingobacteriaceae</taxon>
        <taxon>Mucilaginibacter</taxon>
    </lineage>
</organism>
<feature type="signal peptide" evidence="1">
    <location>
        <begin position="1"/>
        <end position="19"/>
    </location>
</feature>
<dbReference type="Proteomes" id="UP000297248">
    <property type="component" value="Unassembled WGS sequence"/>
</dbReference>
<reference evidence="2 5" key="3">
    <citation type="submission" date="2020-08" db="EMBL/GenBank/DDBJ databases">
        <title>Genomic Encyclopedia of Type Strains, Phase IV (KMG-IV): sequencing the most valuable type-strain genomes for metagenomic binning, comparative biology and taxonomic classification.</title>
        <authorList>
            <person name="Goeker M."/>
        </authorList>
    </citation>
    <scope>NUCLEOTIDE SEQUENCE [LARGE SCALE GENOMIC DNA]</scope>
    <source>
        <strain evidence="2 5">DSM 100995</strain>
    </source>
</reference>
<dbReference type="AlphaFoldDB" id="A0A4Y8AAU1"/>
<reference evidence="3" key="2">
    <citation type="submission" date="2019-03" db="EMBL/GenBank/DDBJ databases">
        <authorList>
            <person name="Yan Y.-Q."/>
            <person name="Du Z.-J."/>
        </authorList>
    </citation>
    <scope>NUCLEOTIDE SEQUENCE</scope>
    <source>
        <strain evidence="3">PP-F2FG21</strain>
    </source>
</reference>
<keyword evidence="5" id="KW-1185">Reference proteome</keyword>
<evidence type="ECO:0000313" key="5">
    <source>
        <dbReference type="Proteomes" id="UP000583101"/>
    </source>
</evidence>
<dbReference type="RefSeq" id="WP_134337120.1">
    <property type="nucleotide sequence ID" value="NZ_BMCZ01000005.1"/>
</dbReference>
<protein>
    <recommendedName>
        <fullName evidence="6">BZIP transcription factor</fullName>
    </recommendedName>
</protein>
<comment type="caution">
    <text evidence="3">The sequence shown here is derived from an EMBL/GenBank/DDBJ whole genome shotgun (WGS) entry which is preliminary data.</text>
</comment>
<accession>A0A4Y8AAU1</accession>
<dbReference type="Proteomes" id="UP000583101">
    <property type="component" value="Unassembled WGS sequence"/>
</dbReference>
<evidence type="ECO:0000313" key="4">
    <source>
        <dbReference type="Proteomes" id="UP000297248"/>
    </source>
</evidence>
<reference evidence="3 4" key="1">
    <citation type="journal article" date="2016" name="Int. J. Syst. Evol. Microbiol.">
        <title>Proposal of Mucilaginibacter phyllosphaerae sp. nov. isolated from the phyllosphere of Galium album.</title>
        <authorList>
            <person name="Aydogan E.L."/>
            <person name="Busse H.J."/>
            <person name="Moser G."/>
            <person name="Muller C."/>
            <person name="Kampfer P."/>
            <person name="Glaeser S.P."/>
        </authorList>
    </citation>
    <scope>NUCLEOTIDE SEQUENCE [LARGE SCALE GENOMIC DNA]</scope>
    <source>
        <strain evidence="3 4">PP-F2FG21</strain>
    </source>
</reference>
<evidence type="ECO:0000313" key="3">
    <source>
        <dbReference type="EMBL" id="TEW65045.1"/>
    </source>
</evidence>
<name>A0A4Y8AAU1_9SPHI</name>
<proteinExistence type="predicted"/>
<keyword evidence="1" id="KW-0732">Signal</keyword>
<dbReference type="OrthoDB" id="680331at2"/>
<gene>
    <name evidence="3" type="ORF">E2R65_14100</name>
    <name evidence="2" type="ORF">GGR35_002273</name>
</gene>
<evidence type="ECO:0008006" key="6">
    <source>
        <dbReference type="Google" id="ProtNLM"/>
    </source>
</evidence>
<evidence type="ECO:0000256" key="1">
    <source>
        <dbReference type="SAM" id="SignalP"/>
    </source>
</evidence>
<sequence>MKKKLLFILFLALSQAVFAQNTFPTESGSNVGIGTLSPTNKLHIVDAAGSSAINLQTATNNLNETIGISFGTQTGPRIKAAVVGLNTNVDNAAGALLFRTNNGTTLAEKMRITSDGFVGVGTTAPTSLLSVGGNSFILGYQQAAIRYSPVITSGTGGMLGLQMMANPTANSTASLFGIYSQMGTETGLSNNIGTMNGIVTSINNRGTGNIGIVNNMLVTTPMFTSTGTVTTSYGLVIHPQLVTNVTTGYGISQLGSTDLNYFAGNVGIGINNPQNKLVVSQSNSVIPGALIRDSGTGNAGLAFVVPGVSFTWGIDQSDSKKFKLSNSSTLGTNDYITITNANGNVGIGTTNPTDKLAVNGTIHTKEVKVDLNGWSDYVFDKTYILPGLNDVETYIQQNHRLPEMPSEKEVVENGLKLGEMNKLLTKKVEELTLYLINQQKQIDELKQQIKSLNK</sequence>